<keyword evidence="3" id="KW-1185">Reference proteome</keyword>
<evidence type="ECO:0000313" key="3">
    <source>
        <dbReference type="Proteomes" id="UP000281975"/>
    </source>
</evidence>
<dbReference type="SMART" id="SM00974">
    <property type="entry name" value="T5orf172"/>
    <property type="match status" value="1"/>
</dbReference>
<organism evidence="2 3">
    <name type="scientific">Kushneria sinocarnis</name>
    <dbReference type="NCBI Taxonomy" id="595502"/>
    <lineage>
        <taxon>Bacteria</taxon>
        <taxon>Pseudomonadati</taxon>
        <taxon>Pseudomonadota</taxon>
        <taxon>Gammaproteobacteria</taxon>
        <taxon>Oceanospirillales</taxon>
        <taxon>Halomonadaceae</taxon>
        <taxon>Kushneria</taxon>
    </lineage>
</organism>
<sequence length="436" mass="49704">MIRSNPGRGSRKTLSDIFAEPDPLGLLEVKIRQAIPSGDQRLMACFQEIEQFMARHGHEPDRDANDFEEAKLGTRLAAIRANPDQVAILEDRDAFGLLHPAQGQKDVDTFSMPAQPTDVVPTEPEPQAAHRLTSQNSVMSLDDILASDTLGLLDTGDESLFNLRHVPRYEKRDMPEDIAQRKHCDDFYRFETLFEKVHQQLNAGELETKSFQKESQISEGDMFILNGMLCIADQAGKESVGAGKKFNPRLRVVFSNGTESNLLLRSLARALYKDESGRRILQRDNTFNELQGITHHDNRVGAVYILQSLSQNPKIQSIRNLYKIGYTEHSVESRIIDADKDRTFLEAPVRIVTTFECYNFNPHRFERLIHAMLGQQRVNMTLRSQDGSTYKPREWFDVELDTAREVIRRIIDGSIVDYRIDNTTGKLLRKSTDKTL</sequence>
<dbReference type="Proteomes" id="UP000281975">
    <property type="component" value="Unassembled WGS sequence"/>
</dbReference>
<comment type="caution">
    <text evidence="2">The sequence shown here is derived from an EMBL/GenBank/DDBJ whole genome shotgun (WGS) entry which is preliminary data.</text>
</comment>
<dbReference type="Pfam" id="PF13455">
    <property type="entry name" value="MUG113"/>
    <property type="match status" value="1"/>
</dbReference>
<protein>
    <submittedName>
        <fullName evidence="2">T5orf172 domain-containing protein</fullName>
    </submittedName>
</protein>
<gene>
    <name evidence="2" type="ORF">C7446_0441</name>
</gene>
<reference evidence="2 3" key="1">
    <citation type="submission" date="2018-10" db="EMBL/GenBank/DDBJ databases">
        <title>Genomic Encyclopedia of Type Strains, Phase IV (KMG-IV): sequencing the most valuable type-strain genomes for metagenomic binning, comparative biology and taxonomic classification.</title>
        <authorList>
            <person name="Goeker M."/>
        </authorList>
    </citation>
    <scope>NUCLEOTIDE SEQUENCE [LARGE SCALE GENOMIC DNA]</scope>
    <source>
        <strain evidence="2 3">DSM 23229</strain>
    </source>
</reference>
<dbReference type="InterPro" id="IPR018306">
    <property type="entry name" value="Phage_T5_Orf172_DNA-bd"/>
</dbReference>
<dbReference type="EMBL" id="RBIN01000001">
    <property type="protein sequence ID" value="RKR07625.1"/>
    <property type="molecule type" value="Genomic_DNA"/>
</dbReference>
<proteinExistence type="predicted"/>
<name>A0A420X1T5_9GAMM</name>
<evidence type="ECO:0000259" key="1">
    <source>
        <dbReference type="SMART" id="SM00974"/>
    </source>
</evidence>
<accession>A0A420X1T5</accession>
<dbReference type="RefSeq" id="WP_121170838.1">
    <property type="nucleotide sequence ID" value="NZ_RBIN01000001.1"/>
</dbReference>
<dbReference type="OrthoDB" id="9814995at2"/>
<feature type="domain" description="Bacteriophage T5 Orf172 DNA-binding" evidence="1">
    <location>
        <begin position="316"/>
        <end position="410"/>
    </location>
</feature>
<dbReference type="AlphaFoldDB" id="A0A420X1T5"/>
<evidence type="ECO:0000313" key="2">
    <source>
        <dbReference type="EMBL" id="RKR07625.1"/>
    </source>
</evidence>